<organism evidence="1 2">
    <name type="scientific">Pseudomonas fluorescens</name>
    <dbReference type="NCBI Taxonomy" id="294"/>
    <lineage>
        <taxon>Bacteria</taxon>
        <taxon>Pseudomonadati</taxon>
        <taxon>Pseudomonadota</taxon>
        <taxon>Gammaproteobacteria</taxon>
        <taxon>Pseudomonadales</taxon>
        <taxon>Pseudomonadaceae</taxon>
        <taxon>Pseudomonas</taxon>
    </lineage>
</organism>
<accession>A0A5E6XZE9</accession>
<proteinExistence type="predicted"/>
<evidence type="ECO:0000313" key="2">
    <source>
        <dbReference type="Proteomes" id="UP000344274"/>
    </source>
</evidence>
<dbReference type="Proteomes" id="UP000344274">
    <property type="component" value="Unassembled WGS sequence"/>
</dbReference>
<name>A0A5E6XZE9_PSEFL</name>
<dbReference type="EMBL" id="CABVHB010000107">
    <property type="protein sequence ID" value="VVN45829.1"/>
    <property type="molecule type" value="Genomic_DNA"/>
</dbReference>
<sequence length="219" mass="24253">MRTTCVFVRVGEKLAGHGVLVAVPVRVGFDVPQVAQGFGQCLPAWSRCAGELVPVIDLLLLKRDKQQRRQLVEQTPDGIDADGQLRRCLLLGLQREVVLAVEVDHGCSRYAMAHQCVCQRLEVPWPGLDTAIVQDPGRRHHHGQAGIDLQIRVQRFQGWLQRMCGDFPDRGAGYQLGEKGILIRGEAGFRRRAGGTCHGHILCEGSRHRGRFGARSIAK</sequence>
<protein>
    <submittedName>
        <fullName evidence="1">Uncharacterized protein</fullName>
    </submittedName>
</protein>
<reference evidence="1 2" key="1">
    <citation type="submission" date="2019-09" db="EMBL/GenBank/DDBJ databases">
        <authorList>
            <person name="Chandra G."/>
            <person name="Truman W A."/>
        </authorList>
    </citation>
    <scope>NUCLEOTIDE SEQUENCE [LARGE SCALE GENOMIC DNA]</scope>
    <source>
        <strain evidence="1">PS673</strain>
    </source>
</reference>
<gene>
    <name evidence="1" type="ORF">PS673_05739</name>
</gene>
<dbReference type="AlphaFoldDB" id="A0A5E6XZE9"/>
<evidence type="ECO:0000313" key="1">
    <source>
        <dbReference type="EMBL" id="VVN45829.1"/>
    </source>
</evidence>